<evidence type="ECO:0000256" key="9">
    <source>
        <dbReference type="ARBA" id="ARBA00022563"/>
    </source>
</evidence>
<evidence type="ECO:0000256" key="5">
    <source>
        <dbReference type="ARBA" id="ARBA00008276"/>
    </source>
</evidence>
<dbReference type="OMA" id="ESLDCCM"/>
<comment type="subcellular location">
    <subcellularLocation>
        <location evidence="3">Cytoplasm</location>
    </subcellularLocation>
    <subcellularLocation>
        <location evidence="1">Mitochondrion inner membrane</location>
    </subcellularLocation>
    <subcellularLocation>
        <location evidence="2">Mitochondrion matrix</location>
    </subcellularLocation>
</comment>
<keyword evidence="14 23" id="KW-0067">ATP-binding</keyword>
<dbReference type="InterPro" id="IPR018109">
    <property type="entry name" value="Folylpolyglutamate_synth_CS"/>
</dbReference>
<evidence type="ECO:0000256" key="6">
    <source>
        <dbReference type="ARBA" id="ARBA00013025"/>
    </source>
</evidence>
<dbReference type="SUPFAM" id="SSF53623">
    <property type="entry name" value="MurD-like peptide ligases, catalytic domain"/>
    <property type="match status" value="1"/>
</dbReference>
<dbReference type="FunCoup" id="G8JP79">
    <property type="interactions" value="638"/>
</dbReference>
<sequence length="489" mass="54259">MSLRLLSSMSTGRSYQDAIRCLNGLQSNYASIMAARTSGKRKNVESLVEMRRWSKQLGYDVESFNDLNIIHITGTKGKGSTAAFTQSILLEYEDKIGKVGLFTSPHLRTVRERIAINGRPISEEKFAKFFFEVWDRLDGTSVEQEQCGNVKPGYFKFLTLLSFHVFMQERCNVCVYEVGIGGAYDSTNIVEKPVACGVSILGIDHTKVLGDRIEDIAWNKGGIFKTAAPAFTIEKQPPEGFQVLKDRAAERHTSLQVVPNLNKLKDFQLGIAGEFQVTNASLAVALSNECLKKFNIHSGLTNLRADSELPDKFVKGLKSAKWEGRCQTVRDGNVTWYIDGAHTKESIVASSNWFKTTVVNSPNKKILLFNQQTRDAKVLLTYLFNTLGSDIKLSQAIFTTNITWKSGSFSPDLVSMNTDQNFIDELVAQKALFTAWNNLTGDLDSERAIVSKNIESAVEIIRSISQPVDVFVTGSLHLVGGLLVVLDGK</sequence>
<keyword evidence="17" id="KW-0472">Membrane</keyword>
<keyword evidence="9 22" id="KW-0554">One-carbon metabolism</keyword>
<dbReference type="FunFam" id="3.40.1190.10:FF:000009">
    <property type="entry name" value="Folylpolyglutamate synthase"/>
    <property type="match status" value="1"/>
</dbReference>
<proteinExistence type="inferred from homology"/>
<evidence type="ECO:0000256" key="21">
    <source>
        <dbReference type="ARBA" id="ARBA00047493"/>
    </source>
</evidence>
<dbReference type="InterPro" id="IPR001645">
    <property type="entry name" value="Folylpolyglutamate_synth"/>
</dbReference>
<evidence type="ECO:0000256" key="17">
    <source>
        <dbReference type="ARBA" id="ARBA00023136"/>
    </source>
</evidence>
<dbReference type="Gene3D" id="3.40.1190.10">
    <property type="entry name" value="Mur-like, catalytic domain"/>
    <property type="match status" value="1"/>
</dbReference>
<evidence type="ECO:0000313" key="26">
    <source>
        <dbReference type="Proteomes" id="UP000006790"/>
    </source>
</evidence>
<evidence type="ECO:0000256" key="11">
    <source>
        <dbReference type="ARBA" id="ARBA00022723"/>
    </source>
</evidence>
<keyword evidence="16" id="KW-0496">Mitochondrion</keyword>
<dbReference type="PROSITE" id="PS01012">
    <property type="entry name" value="FOLYLPOLYGLU_SYNT_2"/>
    <property type="match status" value="1"/>
</dbReference>
<gene>
    <name evidence="25" type="ordered locus">Ecym_2404</name>
</gene>
<keyword evidence="12 23" id="KW-0547">Nucleotide-binding</keyword>
<dbReference type="NCBIfam" id="TIGR01499">
    <property type="entry name" value="folC"/>
    <property type="match status" value="1"/>
</dbReference>
<reference evidence="26" key="1">
    <citation type="journal article" date="2012" name="G3 (Bethesda)">
        <title>Pichia sorbitophila, an interspecies yeast hybrid reveals early steps of genome resolution following polyploidization.</title>
        <authorList>
            <person name="Leh Louis V."/>
            <person name="Despons L."/>
            <person name="Friedrich A."/>
            <person name="Martin T."/>
            <person name="Durrens P."/>
            <person name="Casaregola S."/>
            <person name="Neuveglise C."/>
            <person name="Fairhead C."/>
            <person name="Marck C."/>
            <person name="Cruz J.A."/>
            <person name="Straub M.L."/>
            <person name="Kugler V."/>
            <person name="Sacerdot C."/>
            <person name="Uzunov Z."/>
            <person name="Thierry A."/>
            <person name="Weiss S."/>
            <person name="Bleykasten C."/>
            <person name="De Montigny J."/>
            <person name="Jacques N."/>
            <person name="Jung P."/>
            <person name="Lemaire M."/>
            <person name="Mallet S."/>
            <person name="Morel G."/>
            <person name="Richard G.F."/>
            <person name="Sarkar A."/>
            <person name="Savel G."/>
            <person name="Schacherer J."/>
            <person name="Seret M.L."/>
            <person name="Talla E."/>
            <person name="Samson G."/>
            <person name="Jubin C."/>
            <person name="Poulain J."/>
            <person name="Vacherie B."/>
            <person name="Barbe V."/>
            <person name="Pelletier E."/>
            <person name="Sherman D.J."/>
            <person name="Westhof E."/>
            <person name="Weissenbach J."/>
            <person name="Baret P.V."/>
            <person name="Wincker P."/>
            <person name="Gaillardin C."/>
            <person name="Dujon B."/>
            <person name="Souciet J.L."/>
        </authorList>
    </citation>
    <scope>NUCLEOTIDE SEQUENCE [LARGE SCALE GENOMIC DNA]</scope>
    <source>
        <strain evidence="26">CBS 270.75 / DBVPG 7215 / KCTC 17166 / NRRL Y-17582</strain>
    </source>
</reference>
<dbReference type="InterPro" id="IPR036615">
    <property type="entry name" value="Mur_ligase_C_dom_sf"/>
</dbReference>
<keyword evidence="15 24" id="KW-0460">Magnesium</keyword>
<evidence type="ECO:0000256" key="24">
    <source>
        <dbReference type="PIRSR" id="PIRSR038895-2"/>
    </source>
</evidence>
<evidence type="ECO:0000256" key="20">
    <source>
        <dbReference type="ARBA" id="ARBA00030876"/>
    </source>
</evidence>
<keyword evidence="13" id="KW-0999">Mitochondrion inner membrane</keyword>
<dbReference type="EC" id="6.3.2.17" evidence="6 22"/>
<dbReference type="GO" id="GO:0006730">
    <property type="term" value="P:one-carbon metabolic process"/>
    <property type="evidence" value="ECO:0007669"/>
    <property type="project" value="UniProtKB-KW"/>
</dbReference>
<dbReference type="STRING" id="931890.G8JP79"/>
<feature type="binding site" evidence="23">
    <location>
        <position position="325"/>
    </location>
    <ligand>
        <name>ATP</name>
        <dbReference type="ChEBI" id="CHEBI:30616"/>
    </ligand>
</feature>
<keyword evidence="8" id="KW-0963">Cytoplasm</keyword>
<dbReference type="PANTHER" id="PTHR11136">
    <property type="entry name" value="FOLYLPOLYGLUTAMATE SYNTHASE-RELATED"/>
    <property type="match status" value="1"/>
</dbReference>
<keyword evidence="10 22" id="KW-0436">Ligase</keyword>
<dbReference type="GO" id="GO:0005829">
    <property type="term" value="C:cytosol"/>
    <property type="evidence" value="ECO:0007669"/>
    <property type="project" value="TreeGrafter"/>
</dbReference>
<comment type="pathway">
    <text evidence="4 22">Cofactor biosynthesis; tetrahydrofolylpolyglutamate biosynthesis.</text>
</comment>
<dbReference type="eggNOG" id="KOG2525">
    <property type="taxonomic scope" value="Eukaryota"/>
</dbReference>
<comment type="cofactor">
    <cofactor evidence="22">
        <name>a monovalent cation</name>
        <dbReference type="ChEBI" id="CHEBI:60242"/>
    </cofactor>
    <text evidence="22">A monovalent cation.</text>
</comment>
<evidence type="ECO:0000256" key="23">
    <source>
        <dbReference type="PIRSR" id="PIRSR038895-1"/>
    </source>
</evidence>
<comment type="catalytic activity">
    <reaction evidence="21 22">
        <text>(6S)-5,6,7,8-tetrahydrofolyl-(gamma-L-Glu)(n) + L-glutamate + ATP = (6S)-5,6,7,8-tetrahydrofolyl-(gamma-L-Glu)(n+1) + ADP + phosphate + H(+)</text>
        <dbReference type="Rhea" id="RHEA:10580"/>
        <dbReference type="Rhea" id="RHEA-COMP:14738"/>
        <dbReference type="Rhea" id="RHEA-COMP:14740"/>
        <dbReference type="ChEBI" id="CHEBI:15378"/>
        <dbReference type="ChEBI" id="CHEBI:29985"/>
        <dbReference type="ChEBI" id="CHEBI:30616"/>
        <dbReference type="ChEBI" id="CHEBI:43474"/>
        <dbReference type="ChEBI" id="CHEBI:141005"/>
        <dbReference type="ChEBI" id="CHEBI:456216"/>
        <dbReference type="EC" id="6.3.2.17"/>
    </reaction>
</comment>
<dbReference type="KEGG" id="erc:Ecym_2404"/>
<evidence type="ECO:0000256" key="1">
    <source>
        <dbReference type="ARBA" id="ARBA00004273"/>
    </source>
</evidence>
<dbReference type="GO" id="GO:0046872">
    <property type="term" value="F:metal ion binding"/>
    <property type="evidence" value="ECO:0007669"/>
    <property type="project" value="UniProtKB-KW"/>
</dbReference>
<dbReference type="SUPFAM" id="SSF53244">
    <property type="entry name" value="MurD-like peptide ligases, peptide-binding domain"/>
    <property type="match status" value="1"/>
</dbReference>
<feature type="binding site" evidence="24">
    <location>
        <position position="177"/>
    </location>
    <ligand>
        <name>Mg(2+)</name>
        <dbReference type="ChEBI" id="CHEBI:18420"/>
        <label>1</label>
    </ligand>
</feature>
<dbReference type="InterPro" id="IPR036565">
    <property type="entry name" value="Mur-like_cat_sf"/>
</dbReference>
<evidence type="ECO:0000256" key="15">
    <source>
        <dbReference type="ARBA" id="ARBA00022842"/>
    </source>
</evidence>
<organism evidence="25 26">
    <name type="scientific">Eremothecium cymbalariae (strain CBS 270.75 / DBVPG 7215 / KCTC 17166 / NRRL Y-17582)</name>
    <name type="common">Yeast</name>
    <dbReference type="NCBI Taxonomy" id="931890"/>
    <lineage>
        <taxon>Eukaryota</taxon>
        <taxon>Fungi</taxon>
        <taxon>Dikarya</taxon>
        <taxon>Ascomycota</taxon>
        <taxon>Saccharomycotina</taxon>
        <taxon>Saccharomycetes</taxon>
        <taxon>Saccharomycetales</taxon>
        <taxon>Saccharomycetaceae</taxon>
        <taxon>Eremothecium</taxon>
    </lineage>
</organism>
<evidence type="ECO:0000256" key="7">
    <source>
        <dbReference type="ARBA" id="ARBA00018660"/>
    </source>
</evidence>
<evidence type="ECO:0000256" key="18">
    <source>
        <dbReference type="ARBA" id="ARBA00025142"/>
    </source>
</evidence>
<dbReference type="Proteomes" id="UP000006790">
    <property type="component" value="Chromosome 2"/>
</dbReference>
<keyword evidence="11 24" id="KW-0479">Metal-binding</keyword>
<dbReference type="GO" id="GO:0004326">
    <property type="term" value="F:tetrahydrofolylpolyglutamate synthase activity"/>
    <property type="evidence" value="ECO:0007669"/>
    <property type="project" value="UniProtKB-EC"/>
</dbReference>
<evidence type="ECO:0000256" key="22">
    <source>
        <dbReference type="PIRNR" id="PIRNR038895"/>
    </source>
</evidence>
<accession>G8JP79</accession>
<feature type="binding site" evidence="23">
    <location>
        <position position="339"/>
    </location>
    <ligand>
        <name>ATP</name>
        <dbReference type="ChEBI" id="CHEBI:30616"/>
    </ligand>
</feature>
<dbReference type="RefSeq" id="XP_003644954.1">
    <property type="nucleotide sequence ID" value="XM_003644906.1"/>
</dbReference>
<evidence type="ECO:0000256" key="14">
    <source>
        <dbReference type="ARBA" id="ARBA00022840"/>
    </source>
</evidence>
<dbReference type="OrthoDB" id="5212574at2759"/>
<protein>
    <recommendedName>
        <fullName evidence="7 22">Folylpolyglutamate synthase</fullName>
        <ecNumber evidence="6 22">6.3.2.17</ecNumber>
    </recommendedName>
    <alternativeName>
        <fullName evidence="20 22">Folylpoly-gamma-glutamate synthetase</fullName>
    </alternativeName>
    <alternativeName>
        <fullName evidence="19 22">Tetrahydrofolylpolyglutamate synthase</fullName>
    </alternativeName>
</protein>
<evidence type="ECO:0000256" key="12">
    <source>
        <dbReference type="ARBA" id="ARBA00022741"/>
    </source>
</evidence>
<evidence type="ECO:0000256" key="13">
    <source>
        <dbReference type="ARBA" id="ARBA00022792"/>
    </source>
</evidence>
<evidence type="ECO:0000256" key="16">
    <source>
        <dbReference type="ARBA" id="ARBA00023128"/>
    </source>
</evidence>
<dbReference type="GO" id="GO:0005524">
    <property type="term" value="F:ATP binding"/>
    <property type="evidence" value="ECO:0007669"/>
    <property type="project" value="UniProtKB-KW"/>
</dbReference>
<dbReference type="InParanoid" id="G8JP79"/>
<name>G8JP79_ERECY</name>
<comment type="function">
    <text evidence="18">Catalyzes conversion of folates to polyglutamate derivatives allowing concentration of folate compounds in the cell and the intracellular retention of these cofactors, which are important substrates for most of the folate-dependent enzymes that are involved in one-carbon transfer reactions involved in purine, pyrimidine and amino acid synthesis. Required for methionine synthesis and maintenance of intact mitochondrial DNA. Involved in telomere maintenance.</text>
</comment>
<evidence type="ECO:0000256" key="4">
    <source>
        <dbReference type="ARBA" id="ARBA00005150"/>
    </source>
</evidence>
<dbReference type="PIRSF" id="PIRSF038895">
    <property type="entry name" value="FPGS"/>
    <property type="match status" value="1"/>
</dbReference>
<evidence type="ECO:0000256" key="2">
    <source>
        <dbReference type="ARBA" id="ARBA00004305"/>
    </source>
</evidence>
<dbReference type="InterPro" id="IPR023600">
    <property type="entry name" value="Folylpolyglutamate_synth_euk"/>
</dbReference>
<dbReference type="Gene3D" id="3.90.190.20">
    <property type="entry name" value="Mur ligase, C-terminal domain"/>
    <property type="match status" value="1"/>
</dbReference>
<dbReference type="AlphaFoldDB" id="G8JP79"/>
<dbReference type="GO" id="GO:0005743">
    <property type="term" value="C:mitochondrial inner membrane"/>
    <property type="evidence" value="ECO:0007669"/>
    <property type="project" value="UniProtKB-SubCell"/>
</dbReference>
<keyword evidence="26" id="KW-1185">Reference proteome</keyword>
<dbReference type="PANTHER" id="PTHR11136:SF5">
    <property type="entry name" value="FOLYLPOLYGLUTAMATE SYNTHASE, MITOCHONDRIAL"/>
    <property type="match status" value="1"/>
</dbReference>
<dbReference type="UniPathway" id="UPA00850"/>
<evidence type="ECO:0000256" key="3">
    <source>
        <dbReference type="ARBA" id="ARBA00004496"/>
    </source>
</evidence>
<evidence type="ECO:0000256" key="10">
    <source>
        <dbReference type="ARBA" id="ARBA00022598"/>
    </source>
</evidence>
<evidence type="ECO:0000256" key="8">
    <source>
        <dbReference type="ARBA" id="ARBA00022490"/>
    </source>
</evidence>
<feature type="binding site" evidence="24">
    <location>
        <position position="205"/>
    </location>
    <ligand>
        <name>Mg(2+)</name>
        <dbReference type="ChEBI" id="CHEBI:18420"/>
        <label>1</label>
    </ligand>
</feature>
<comment type="similarity">
    <text evidence="5 22">Belongs to the folylpolyglutamate synthase family.</text>
</comment>
<feature type="binding site" evidence="24">
    <location>
        <position position="104"/>
    </location>
    <ligand>
        <name>Mg(2+)</name>
        <dbReference type="ChEBI" id="CHEBI:18420"/>
        <label>1</label>
    </ligand>
</feature>
<evidence type="ECO:0000313" key="25">
    <source>
        <dbReference type="EMBL" id="AET38137.1"/>
    </source>
</evidence>
<evidence type="ECO:0000256" key="19">
    <source>
        <dbReference type="ARBA" id="ARBA00030592"/>
    </source>
</evidence>
<dbReference type="GeneID" id="11473082"/>
<dbReference type="HOGENOM" id="CLU_015869_0_1_1"/>
<dbReference type="EMBL" id="CP002498">
    <property type="protein sequence ID" value="AET38137.1"/>
    <property type="molecule type" value="Genomic_DNA"/>
</dbReference>
<dbReference type="GO" id="GO:0005759">
    <property type="term" value="C:mitochondrial matrix"/>
    <property type="evidence" value="ECO:0007669"/>
    <property type="project" value="UniProtKB-SubCell"/>
</dbReference>